<evidence type="ECO:0000256" key="2">
    <source>
        <dbReference type="SAM" id="MobiDB-lite"/>
    </source>
</evidence>
<dbReference type="Gene3D" id="2.40.420.20">
    <property type="match status" value="1"/>
</dbReference>
<protein>
    <submittedName>
        <fullName evidence="4">Efflux RND transporter periplasmic adaptor subunit</fullName>
    </submittedName>
</protein>
<organism evidence="4 5">
    <name type="scientific">Oerskovia gallyi</name>
    <dbReference type="NCBI Taxonomy" id="2762226"/>
    <lineage>
        <taxon>Bacteria</taxon>
        <taxon>Bacillati</taxon>
        <taxon>Actinomycetota</taxon>
        <taxon>Actinomycetes</taxon>
        <taxon>Micrococcales</taxon>
        <taxon>Cellulomonadaceae</taxon>
        <taxon>Oerskovia</taxon>
    </lineage>
</organism>
<dbReference type="Proteomes" id="UP000633601">
    <property type="component" value="Unassembled WGS sequence"/>
</dbReference>
<dbReference type="RefSeq" id="WP_191789394.1">
    <property type="nucleotide sequence ID" value="NZ_JACSQE010000002.1"/>
</dbReference>
<keyword evidence="3" id="KW-0472">Membrane</keyword>
<evidence type="ECO:0000313" key="5">
    <source>
        <dbReference type="Proteomes" id="UP000633601"/>
    </source>
</evidence>
<feature type="transmembrane region" description="Helical" evidence="3">
    <location>
        <begin position="20"/>
        <end position="42"/>
    </location>
</feature>
<evidence type="ECO:0000256" key="3">
    <source>
        <dbReference type="SAM" id="Phobius"/>
    </source>
</evidence>
<dbReference type="EMBL" id="JACSQE010000002">
    <property type="protein sequence ID" value="MBD7997685.1"/>
    <property type="molecule type" value="Genomic_DNA"/>
</dbReference>
<dbReference type="InterPro" id="IPR051909">
    <property type="entry name" value="MFP_Cation_Efflux"/>
</dbReference>
<gene>
    <name evidence="4" type="ORF">H9640_03860</name>
</gene>
<feature type="compositionally biased region" description="Basic and acidic residues" evidence="2">
    <location>
        <begin position="132"/>
        <end position="143"/>
    </location>
</feature>
<keyword evidence="3" id="KW-0812">Transmembrane</keyword>
<proteinExistence type="predicted"/>
<reference evidence="4 5" key="1">
    <citation type="submission" date="2020-08" db="EMBL/GenBank/DDBJ databases">
        <title>A Genomic Blueprint of the Chicken Gut Microbiome.</title>
        <authorList>
            <person name="Gilroy R."/>
            <person name="Ravi A."/>
            <person name="Getino M."/>
            <person name="Pursley I."/>
            <person name="Horton D.L."/>
            <person name="Alikhan N.-F."/>
            <person name="Baker D."/>
            <person name="Gharbi K."/>
            <person name="Hall N."/>
            <person name="Watson M."/>
            <person name="Adriaenssens E.M."/>
            <person name="Foster-Nyarko E."/>
            <person name="Jarju S."/>
            <person name="Secka A."/>
            <person name="Antonio M."/>
            <person name="Oren A."/>
            <person name="Chaudhuri R."/>
            <person name="La Ragione R.M."/>
            <person name="Hildebrand F."/>
            <person name="Pallen M.J."/>
        </authorList>
    </citation>
    <scope>NUCLEOTIDE SEQUENCE [LARGE SCALE GENOMIC DNA]</scope>
    <source>
        <strain evidence="4 5">Sa2CUA8</strain>
    </source>
</reference>
<keyword evidence="1" id="KW-0813">Transport</keyword>
<evidence type="ECO:0000256" key="1">
    <source>
        <dbReference type="ARBA" id="ARBA00022448"/>
    </source>
</evidence>
<dbReference type="PANTHER" id="PTHR30097:SF4">
    <property type="entry name" value="SLR6042 PROTEIN"/>
    <property type="match status" value="1"/>
</dbReference>
<dbReference type="PANTHER" id="PTHR30097">
    <property type="entry name" value="CATION EFFLUX SYSTEM PROTEIN CUSB"/>
    <property type="match status" value="1"/>
</dbReference>
<feature type="region of interest" description="Disordered" evidence="2">
    <location>
        <begin position="130"/>
        <end position="151"/>
    </location>
</feature>
<keyword evidence="3" id="KW-1133">Transmembrane helix</keyword>
<keyword evidence="5" id="KW-1185">Reference proteome</keyword>
<evidence type="ECO:0000313" key="4">
    <source>
        <dbReference type="EMBL" id="MBD7997685.1"/>
    </source>
</evidence>
<comment type="caution">
    <text evidence="4">The sequence shown here is derived from an EMBL/GenBank/DDBJ whole genome shotgun (WGS) entry which is preliminary data.</text>
</comment>
<accession>A0ABR8UYR9</accession>
<name>A0ABR8UYR9_9CELL</name>
<sequence>MSLLLIGFTWRPAVGVTRRIIFPALRIVIWAVIAVTLVVIAFKSAPQAEGDTETPSAVVTLPQVAVAKGPITNTVTLTGQVVADPASTEKVTQLGKVTAVHAKVGDVVAVGAPLLEVTLETPQEPLVTTNKETGEETVTERKPKVTKSTMKATTPGSVATFTAIKDQEVAVGDTFATVSPGTLSVSASMLPEQQFRLLTIPTEATVTVTGGPAPFTCTGLRMGTAAAAPAENPDPTGAEPGATPSASITCAVPAGVTVFAGLAAKLEVTAGSAEDALLVPITAVQGSVETGNVWLAGEEGGEPVETAVKLGITDGTQVQIVEGVAEGDLVLQFVPGQDVAPVDEGMMYGGSAG</sequence>